<protein>
    <submittedName>
        <fullName evidence="1">BgTH12-03887</fullName>
    </submittedName>
</protein>
<evidence type="ECO:0000313" key="2">
    <source>
        <dbReference type="Proteomes" id="UP000683417"/>
    </source>
</evidence>
<organism evidence="1 2">
    <name type="scientific">Blumeria graminis f. sp. triticale</name>
    <dbReference type="NCBI Taxonomy" id="1689686"/>
    <lineage>
        <taxon>Eukaryota</taxon>
        <taxon>Fungi</taxon>
        <taxon>Dikarya</taxon>
        <taxon>Ascomycota</taxon>
        <taxon>Pezizomycotina</taxon>
        <taxon>Leotiomycetes</taxon>
        <taxon>Erysiphales</taxon>
        <taxon>Erysiphaceae</taxon>
        <taxon>Blumeria</taxon>
    </lineage>
</organism>
<gene>
    <name evidence="1" type="ORF">BGTH12_LOCUS1138</name>
</gene>
<evidence type="ECO:0000313" key="1">
    <source>
        <dbReference type="EMBL" id="CAD6499780.1"/>
    </source>
</evidence>
<comment type="caution">
    <text evidence="1">The sequence shown here is derived from an EMBL/GenBank/DDBJ whole genome shotgun (WGS) entry which is preliminary data.</text>
</comment>
<dbReference type="EMBL" id="CAJHIT010000002">
    <property type="protein sequence ID" value="CAD6499780.1"/>
    <property type="molecule type" value="Genomic_DNA"/>
</dbReference>
<reference evidence="1" key="1">
    <citation type="submission" date="2020-10" db="EMBL/GenBank/DDBJ databases">
        <authorList>
            <person name="Muller C M."/>
        </authorList>
    </citation>
    <scope>NUCLEOTIDE SEQUENCE</scope>
    <source>
        <strain evidence="1">THUN-12</strain>
    </source>
</reference>
<dbReference type="Proteomes" id="UP000683417">
    <property type="component" value="Unassembled WGS sequence"/>
</dbReference>
<accession>A0A9W4CVY9</accession>
<sequence length="43" mass="4999">MRAKVWPYFVANNGFSIVGHSNYSFETLEKSFGIARLSRLSMW</sequence>
<proteinExistence type="predicted"/>
<dbReference type="AlphaFoldDB" id="A0A9W4CVY9"/>
<name>A0A9W4CVY9_BLUGR</name>